<organism evidence="5 6">
    <name type="scientific">Streptomyces albiaxialis</name>
    <dbReference type="NCBI Taxonomy" id="329523"/>
    <lineage>
        <taxon>Bacteria</taxon>
        <taxon>Bacillati</taxon>
        <taxon>Actinomycetota</taxon>
        <taxon>Actinomycetes</taxon>
        <taxon>Kitasatosporales</taxon>
        <taxon>Streptomycetaceae</taxon>
        <taxon>Streptomyces</taxon>
    </lineage>
</organism>
<dbReference type="EMBL" id="BAAAPE010000015">
    <property type="protein sequence ID" value="GAA2094175.1"/>
    <property type="molecule type" value="Genomic_DNA"/>
</dbReference>
<keyword evidence="3" id="KW-0460">Magnesium</keyword>
<sequence length="275" mass="28505">MGVLDHGPALLFCPGDRPDRYAKALAAADAVILDLEDAVAPDAKETARALVAEAAPAYGDRALVRVNPPGTPWHEADVAALRAAGVRTLLLPKASGPGDLAALDGFAVVALCESAAGIRHAWTIADAPHCAALMWGGEDLIADLGGRTSRDAHGRYLPVVEQARSTVLLAAGAAGRPAIDTTHLVLDDLDGLADEAARAADSGFAAKACVHPRHVPAIRTAFAPTEDQTAWARDVLAAAEGERGVFAFRGRMIDAPLLAHARAIAERAEHVTEGN</sequence>
<keyword evidence="2" id="KW-0479">Metal-binding</keyword>
<reference evidence="5 6" key="1">
    <citation type="journal article" date="2019" name="Int. J. Syst. Evol. Microbiol.">
        <title>The Global Catalogue of Microorganisms (GCM) 10K type strain sequencing project: providing services to taxonomists for standard genome sequencing and annotation.</title>
        <authorList>
            <consortium name="The Broad Institute Genomics Platform"/>
            <consortium name="The Broad Institute Genome Sequencing Center for Infectious Disease"/>
            <person name="Wu L."/>
            <person name="Ma J."/>
        </authorList>
    </citation>
    <scope>NUCLEOTIDE SEQUENCE [LARGE SCALE GENOMIC DNA]</scope>
    <source>
        <strain evidence="5 6">JCM 15478</strain>
    </source>
</reference>
<dbReference type="PIRSF" id="PIRSF015582">
    <property type="entry name" value="Cit_lyase_B"/>
    <property type="match status" value="1"/>
</dbReference>
<dbReference type="InterPro" id="IPR040442">
    <property type="entry name" value="Pyrv_kinase-like_dom_sf"/>
</dbReference>
<dbReference type="InterPro" id="IPR011206">
    <property type="entry name" value="Citrate_lyase_beta/mcl1/mcl2"/>
</dbReference>
<proteinExistence type="predicted"/>
<protein>
    <submittedName>
        <fullName evidence="5">CoA ester lyase</fullName>
    </submittedName>
</protein>
<evidence type="ECO:0000313" key="5">
    <source>
        <dbReference type="EMBL" id="GAA2094175.1"/>
    </source>
</evidence>
<evidence type="ECO:0000313" key="6">
    <source>
        <dbReference type="Proteomes" id="UP001500016"/>
    </source>
</evidence>
<name>A0ABN2WKW1_9ACTN</name>
<comment type="caution">
    <text evidence="5">The sequence shown here is derived from an EMBL/GenBank/DDBJ whole genome shotgun (WGS) entry which is preliminary data.</text>
</comment>
<evidence type="ECO:0000256" key="3">
    <source>
        <dbReference type="ARBA" id="ARBA00022842"/>
    </source>
</evidence>
<dbReference type="GO" id="GO:0016829">
    <property type="term" value="F:lyase activity"/>
    <property type="evidence" value="ECO:0007669"/>
    <property type="project" value="UniProtKB-KW"/>
</dbReference>
<evidence type="ECO:0000256" key="1">
    <source>
        <dbReference type="ARBA" id="ARBA00001946"/>
    </source>
</evidence>
<dbReference type="InterPro" id="IPR005000">
    <property type="entry name" value="Aldolase/citrate-lyase_domain"/>
</dbReference>
<evidence type="ECO:0000259" key="4">
    <source>
        <dbReference type="Pfam" id="PF03328"/>
    </source>
</evidence>
<dbReference type="Gene3D" id="3.20.20.60">
    <property type="entry name" value="Phosphoenolpyruvate-binding domains"/>
    <property type="match status" value="1"/>
</dbReference>
<dbReference type="InterPro" id="IPR015813">
    <property type="entry name" value="Pyrv/PenolPyrv_kinase-like_dom"/>
</dbReference>
<dbReference type="PANTHER" id="PTHR32308:SF10">
    <property type="entry name" value="CITRATE LYASE SUBUNIT BETA"/>
    <property type="match status" value="1"/>
</dbReference>
<accession>A0ABN2WKW1</accession>
<dbReference type="SUPFAM" id="SSF51621">
    <property type="entry name" value="Phosphoenolpyruvate/pyruvate domain"/>
    <property type="match status" value="1"/>
</dbReference>
<keyword evidence="6" id="KW-1185">Reference proteome</keyword>
<dbReference type="RefSeq" id="WP_344532860.1">
    <property type="nucleotide sequence ID" value="NZ_BAAAPE010000015.1"/>
</dbReference>
<comment type="cofactor">
    <cofactor evidence="1">
        <name>Mg(2+)</name>
        <dbReference type="ChEBI" id="CHEBI:18420"/>
    </cofactor>
</comment>
<feature type="domain" description="HpcH/HpaI aldolase/citrate lyase" evidence="4">
    <location>
        <begin position="10"/>
        <end position="212"/>
    </location>
</feature>
<dbReference type="Pfam" id="PF03328">
    <property type="entry name" value="HpcH_HpaI"/>
    <property type="match status" value="1"/>
</dbReference>
<dbReference type="Proteomes" id="UP001500016">
    <property type="component" value="Unassembled WGS sequence"/>
</dbReference>
<dbReference type="PANTHER" id="PTHR32308">
    <property type="entry name" value="LYASE BETA SUBUNIT, PUTATIVE (AFU_ORTHOLOGUE AFUA_4G13030)-RELATED"/>
    <property type="match status" value="1"/>
</dbReference>
<keyword evidence="5" id="KW-0456">Lyase</keyword>
<evidence type="ECO:0000256" key="2">
    <source>
        <dbReference type="ARBA" id="ARBA00022723"/>
    </source>
</evidence>
<gene>
    <name evidence="5" type="ORF">GCM10009801_61970</name>
</gene>